<reference evidence="2 3" key="1">
    <citation type="submission" date="2018-05" db="EMBL/GenBank/DDBJ databases">
        <title>Streptomyces venezuelae.</title>
        <authorList>
            <person name="Kim W."/>
            <person name="Lee N."/>
            <person name="Cho B.-K."/>
        </authorList>
    </citation>
    <scope>NUCLEOTIDE SEQUENCE [LARGE SCALE GENOMIC DNA]</scope>
    <source>
        <strain evidence="2 3">ATCC 21782</strain>
    </source>
</reference>
<dbReference type="AlphaFoldDB" id="A0A5P2D458"/>
<evidence type="ECO:0000256" key="1">
    <source>
        <dbReference type="SAM" id="MobiDB-lite"/>
    </source>
</evidence>
<dbReference type="Proteomes" id="UP000325211">
    <property type="component" value="Chromosome"/>
</dbReference>
<protein>
    <submittedName>
        <fullName evidence="2">Uncharacterized protein</fullName>
    </submittedName>
</protein>
<dbReference type="RefSeq" id="WP_150209455.1">
    <property type="nucleotide sequence ID" value="NZ_CP029190.1"/>
</dbReference>
<accession>A0A5P2D458</accession>
<evidence type="ECO:0000313" key="3">
    <source>
        <dbReference type="Proteomes" id="UP000325211"/>
    </source>
</evidence>
<feature type="region of interest" description="Disordered" evidence="1">
    <location>
        <begin position="1"/>
        <end position="42"/>
    </location>
</feature>
<name>A0A5P2D458_STRVZ</name>
<sequence>MAGESDQQPKSESRPSRLYSGGERPYDPEDLVMATGADPTPERVEKARKLIEKEGPQVIERYLP</sequence>
<dbReference type="OrthoDB" id="3400680at2"/>
<proteinExistence type="predicted"/>
<organism evidence="2 3">
    <name type="scientific">Streptomyces venezuelae</name>
    <dbReference type="NCBI Taxonomy" id="54571"/>
    <lineage>
        <taxon>Bacteria</taxon>
        <taxon>Bacillati</taxon>
        <taxon>Actinomycetota</taxon>
        <taxon>Actinomycetes</taxon>
        <taxon>Kitasatosporales</taxon>
        <taxon>Streptomycetaceae</taxon>
        <taxon>Streptomyces</taxon>
    </lineage>
</organism>
<dbReference type="EMBL" id="CP029190">
    <property type="protein sequence ID" value="QES49886.1"/>
    <property type="molecule type" value="Genomic_DNA"/>
</dbReference>
<gene>
    <name evidence="2" type="ORF">DEJ50_20730</name>
</gene>
<evidence type="ECO:0000313" key="2">
    <source>
        <dbReference type="EMBL" id="QES49886.1"/>
    </source>
</evidence>